<dbReference type="Gramene" id="Solyc02g043940.1.1">
    <property type="protein sequence ID" value="Solyc02g043940.1.1.1"/>
    <property type="gene ID" value="Solyc02g043940.1"/>
</dbReference>
<keyword evidence="2" id="KW-1185">Reference proteome</keyword>
<accession>A0A3Q7EXP6</accession>
<protein>
    <submittedName>
        <fullName evidence="1">Uncharacterized protein</fullName>
    </submittedName>
</protein>
<evidence type="ECO:0000313" key="2">
    <source>
        <dbReference type="Proteomes" id="UP000004994"/>
    </source>
</evidence>
<name>A0A3Q7EXP6_SOLLC</name>
<reference evidence="1" key="1">
    <citation type="journal article" date="2012" name="Nature">
        <title>The tomato genome sequence provides insights into fleshy fruit evolution.</title>
        <authorList>
            <consortium name="Tomato Genome Consortium"/>
        </authorList>
    </citation>
    <scope>NUCLEOTIDE SEQUENCE [LARGE SCALE GENOMIC DNA]</scope>
    <source>
        <strain evidence="1">cv. Heinz 1706</strain>
    </source>
</reference>
<dbReference type="EnsemblPlants" id="Solyc02g043940.1.1">
    <property type="protein sequence ID" value="Solyc02g043940.1.1.1"/>
    <property type="gene ID" value="Solyc02g043940.1"/>
</dbReference>
<dbReference type="PaxDb" id="4081-Solyc02g043940.1.1"/>
<reference evidence="1" key="2">
    <citation type="submission" date="2019-01" db="UniProtKB">
        <authorList>
            <consortium name="EnsemblPlants"/>
        </authorList>
    </citation>
    <scope>IDENTIFICATION</scope>
    <source>
        <strain evidence="1">cv. Heinz 1706</strain>
    </source>
</reference>
<proteinExistence type="predicted"/>
<dbReference type="Proteomes" id="UP000004994">
    <property type="component" value="Chromosome 2"/>
</dbReference>
<evidence type="ECO:0000313" key="1">
    <source>
        <dbReference type="EnsemblPlants" id="Solyc02g043940.1.1.1"/>
    </source>
</evidence>
<dbReference type="InParanoid" id="A0A3Q7EXP6"/>
<dbReference type="AlphaFoldDB" id="A0A3Q7EXP6"/>
<organism evidence="1">
    <name type="scientific">Solanum lycopersicum</name>
    <name type="common">Tomato</name>
    <name type="synonym">Lycopersicon esculentum</name>
    <dbReference type="NCBI Taxonomy" id="4081"/>
    <lineage>
        <taxon>Eukaryota</taxon>
        <taxon>Viridiplantae</taxon>
        <taxon>Streptophyta</taxon>
        <taxon>Embryophyta</taxon>
        <taxon>Tracheophyta</taxon>
        <taxon>Spermatophyta</taxon>
        <taxon>Magnoliopsida</taxon>
        <taxon>eudicotyledons</taxon>
        <taxon>Gunneridae</taxon>
        <taxon>Pentapetalae</taxon>
        <taxon>asterids</taxon>
        <taxon>lamiids</taxon>
        <taxon>Solanales</taxon>
        <taxon>Solanaceae</taxon>
        <taxon>Solanoideae</taxon>
        <taxon>Solaneae</taxon>
        <taxon>Solanum</taxon>
        <taxon>Solanum subgen. Lycopersicon</taxon>
    </lineage>
</organism>
<sequence length="77" mass="8689">MRSTYNPIPKIVLHRNMLSRSGVNHPRTITPKLRPVPLLLLLWFPSMDRREKGSGAHLPLFVATAFRSKYGLAGCCC</sequence>